<accession>A0ABP6L9N5</accession>
<gene>
    <name evidence="2" type="ORF">GCM10017559_74400</name>
</gene>
<comment type="caution">
    <text evidence="2">The sequence shown here is derived from an EMBL/GenBank/DDBJ whole genome shotgun (WGS) entry which is preliminary data.</text>
</comment>
<feature type="compositionally biased region" description="Polar residues" evidence="1">
    <location>
        <begin position="77"/>
        <end position="97"/>
    </location>
</feature>
<dbReference type="Proteomes" id="UP001499930">
    <property type="component" value="Unassembled WGS sequence"/>
</dbReference>
<evidence type="ECO:0000313" key="2">
    <source>
        <dbReference type="EMBL" id="GAA3035833.1"/>
    </source>
</evidence>
<protein>
    <submittedName>
        <fullName evidence="2">Uncharacterized protein</fullName>
    </submittedName>
</protein>
<evidence type="ECO:0000313" key="3">
    <source>
        <dbReference type="Proteomes" id="UP001499930"/>
    </source>
</evidence>
<sequence length="133" mass="13905">MASATRSPAYPAKPNTRQKRVTVAGELPLRSASVMIVERAAAAGSARIASPTRRNASGSAGVSVRMRPSAPAATGIPFTTGQLDENYSHIETASRPSGTRKGPGSLPYRGLRRTIRASGERIDNLCGVLGVVF</sequence>
<keyword evidence="3" id="KW-1185">Reference proteome</keyword>
<proteinExistence type="predicted"/>
<evidence type="ECO:0000256" key="1">
    <source>
        <dbReference type="SAM" id="MobiDB-lite"/>
    </source>
</evidence>
<name>A0ABP6L9N5_9ACTN</name>
<reference evidence="3" key="1">
    <citation type="journal article" date="2019" name="Int. J. Syst. Evol. Microbiol.">
        <title>The Global Catalogue of Microorganisms (GCM) 10K type strain sequencing project: providing services to taxonomists for standard genome sequencing and annotation.</title>
        <authorList>
            <consortium name="The Broad Institute Genomics Platform"/>
            <consortium name="The Broad Institute Genome Sequencing Center for Infectious Disease"/>
            <person name="Wu L."/>
            <person name="Ma J."/>
        </authorList>
    </citation>
    <scope>NUCLEOTIDE SEQUENCE [LARGE SCALE GENOMIC DNA]</scope>
    <source>
        <strain evidence="3">JCM 3106</strain>
    </source>
</reference>
<feature type="region of interest" description="Disordered" evidence="1">
    <location>
        <begin position="45"/>
        <end position="109"/>
    </location>
</feature>
<organism evidence="2 3">
    <name type="scientific">Streptosporangium longisporum</name>
    <dbReference type="NCBI Taxonomy" id="46187"/>
    <lineage>
        <taxon>Bacteria</taxon>
        <taxon>Bacillati</taxon>
        <taxon>Actinomycetota</taxon>
        <taxon>Actinomycetes</taxon>
        <taxon>Streptosporangiales</taxon>
        <taxon>Streptosporangiaceae</taxon>
        <taxon>Streptosporangium</taxon>
    </lineage>
</organism>
<dbReference type="EMBL" id="BAAAWD010000022">
    <property type="protein sequence ID" value="GAA3035833.1"/>
    <property type="molecule type" value="Genomic_DNA"/>
</dbReference>